<reference evidence="2" key="1">
    <citation type="submission" date="2022-11" db="EMBL/GenBank/DDBJ databases">
        <title>Salinimicrobium profundisediminis sp. nov., isolated from deep-sea sediment of the Mariana Trench.</title>
        <authorList>
            <person name="Fu H."/>
        </authorList>
    </citation>
    <scope>NUCLEOTIDE SEQUENCE</scope>
    <source>
        <strain evidence="2">MT39</strain>
    </source>
</reference>
<sequence length="224" mass="25028">MKKLLLLIAIFGYSVGFAQDKPFPSVSVLGTGTVNVVPDKVLINSRIEHTGKTAAEVKRENDKVVDQVIKYLKSQGVASKYIQTEYLRLNKEVNYNTKDTMYSANQAISIELVNLKSYEKIMSGLLESGLNRIDGIEFMTSKKEQLQSEARKKAVLNAKMKAEEYASALGQRAGKAVHINEVQTDHYQPVYRVMEMKSDSSGQQTIAPGEMEVTVKVNVEFQLD</sequence>
<dbReference type="AlphaFoldDB" id="A0A9X3I1N3"/>
<feature type="chain" id="PRO_5040750912" evidence="1">
    <location>
        <begin position="19"/>
        <end position="224"/>
    </location>
</feature>
<name>A0A9X3I1N3_9FLAO</name>
<feature type="signal peptide" evidence="1">
    <location>
        <begin position="1"/>
        <end position="18"/>
    </location>
</feature>
<keyword evidence="3" id="KW-1185">Reference proteome</keyword>
<proteinExistence type="predicted"/>
<dbReference type="InterPro" id="IPR007497">
    <property type="entry name" value="SIMPL/DUF541"/>
</dbReference>
<dbReference type="PANTHER" id="PTHR34387">
    <property type="entry name" value="SLR1258 PROTEIN"/>
    <property type="match status" value="1"/>
</dbReference>
<evidence type="ECO:0000256" key="1">
    <source>
        <dbReference type="SAM" id="SignalP"/>
    </source>
</evidence>
<dbReference type="Pfam" id="PF04402">
    <property type="entry name" value="SIMPL"/>
    <property type="match status" value="1"/>
</dbReference>
<protein>
    <submittedName>
        <fullName evidence="2">SIMPL domain-containing protein</fullName>
    </submittedName>
</protein>
<dbReference type="EMBL" id="JAPJDA010000023">
    <property type="protein sequence ID" value="MCX2839255.1"/>
    <property type="molecule type" value="Genomic_DNA"/>
</dbReference>
<accession>A0A9X3I1N3</accession>
<gene>
    <name evidence="2" type="ORF">OQ279_13960</name>
</gene>
<dbReference type="Gene3D" id="3.30.70.2970">
    <property type="entry name" value="Protein of unknown function (DUF541), domain 2"/>
    <property type="match status" value="1"/>
</dbReference>
<keyword evidence="1" id="KW-0732">Signal</keyword>
<dbReference type="RefSeq" id="WP_266070609.1">
    <property type="nucleotide sequence ID" value="NZ_JAPJDA010000023.1"/>
</dbReference>
<evidence type="ECO:0000313" key="2">
    <source>
        <dbReference type="EMBL" id="MCX2839255.1"/>
    </source>
</evidence>
<dbReference type="Gene3D" id="3.30.110.170">
    <property type="entry name" value="Protein of unknown function (DUF541), domain 1"/>
    <property type="match status" value="1"/>
</dbReference>
<comment type="caution">
    <text evidence="2">The sequence shown here is derived from an EMBL/GenBank/DDBJ whole genome shotgun (WGS) entry which is preliminary data.</text>
</comment>
<dbReference type="Proteomes" id="UP001148482">
    <property type="component" value="Unassembled WGS sequence"/>
</dbReference>
<dbReference type="PANTHER" id="PTHR34387:SF1">
    <property type="entry name" value="PERIPLASMIC IMMUNOGENIC PROTEIN"/>
    <property type="match status" value="1"/>
</dbReference>
<organism evidence="2 3">
    <name type="scientific">Salinimicrobium profundisediminis</name>
    <dbReference type="NCBI Taxonomy" id="2994553"/>
    <lineage>
        <taxon>Bacteria</taxon>
        <taxon>Pseudomonadati</taxon>
        <taxon>Bacteroidota</taxon>
        <taxon>Flavobacteriia</taxon>
        <taxon>Flavobacteriales</taxon>
        <taxon>Flavobacteriaceae</taxon>
        <taxon>Salinimicrobium</taxon>
    </lineage>
</organism>
<dbReference type="InterPro" id="IPR052022">
    <property type="entry name" value="26kDa_periplasmic_antigen"/>
</dbReference>
<evidence type="ECO:0000313" key="3">
    <source>
        <dbReference type="Proteomes" id="UP001148482"/>
    </source>
</evidence>
<dbReference type="GO" id="GO:0006974">
    <property type="term" value="P:DNA damage response"/>
    <property type="evidence" value="ECO:0007669"/>
    <property type="project" value="TreeGrafter"/>
</dbReference>